<accession>A0A7W8IJZ2</accession>
<proteinExistence type="predicted"/>
<dbReference type="CDD" id="cd04301">
    <property type="entry name" value="NAT_SF"/>
    <property type="match status" value="1"/>
</dbReference>
<dbReference type="InterPro" id="IPR000182">
    <property type="entry name" value="GNAT_dom"/>
</dbReference>
<evidence type="ECO:0000313" key="3">
    <source>
        <dbReference type="Proteomes" id="UP000568106"/>
    </source>
</evidence>
<sequence>MPASGPSSNKATPNITTPRLQLVPITPESLTSEQNSDGKLGEILHCRITSEWPHADWEPHVLQLLQQRFAEDPTDIGWHRYILLPATAIQPATLIGSVGGFRWPDDPHAAEIGYAILPEFRLHGYALEATKAMIHWIETTGSANRIFAHTFPHLTGSIRILEHCGFTLEGPGKEENTIRYRRN</sequence>
<evidence type="ECO:0000259" key="1">
    <source>
        <dbReference type="PROSITE" id="PS51186"/>
    </source>
</evidence>
<dbReference type="GO" id="GO:0016747">
    <property type="term" value="F:acyltransferase activity, transferring groups other than amino-acyl groups"/>
    <property type="evidence" value="ECO:0007669"/>
    <property type="project" value="InterPro"/>
</dbReference>
<dbReference type="InterPro" id="IPR051531">
    <property type="entry name" value="N-acetyltransferase"/>
</dbReference>
<dbReference type="InterPro" id="IPR016181">
    <property type="entry name" value="Acyl_CoA_acyltransferase"/>
</dbReference>
<dbReference type="Gene3D" id="3.40.630.30">
    <property type="match status" value="1"/>
</dbReference>
<dbReference type="SUPFAM" id="SSF55729">
    <property type="entry name" value="Acyl-CoA N-acyltransferases (Nat)"/>
    <property type="match status" value="1"/>
</dbReference>
<dbReference type="EMBL" id="JACHDY010000003">
    <property type="protein sequence ID" value="MBB5317796.1"/>
    <property type="molecule type" value="Genomic_DNA"/>
</dbReference>
<dbReference type="Proteomes" id="UP000568106">
    <property type="component" value="Unassembled WGS sequence"/>
</dbReference>
<protein>
    <submittedName>
        <fullName evidence="2">RimJ/RimL family protein N-acetyltransferase</fullName>
    </submittedName>
</protein>
<evidence type="ECO:0000313" key="2">
    <source>
        <dbReference type="EMBL" id="MBB5317796.1"/>
    </source>
</evidence>
<gene>
    <name evidence="2" type="ORF">HDF09_002482</name>
</gene>
<dbReference type="PROSITE" id="PS51186">
    <property type="entry name" value="GNAT"/>
    <property type="match status" value="1"/>
</dbReference>
<dbReference type="AlphaFoldDB" id="A0A7W8IJZ2"/>
<organism evidence="2 3">
    <name type="scientific">Tunturiibacter empetritectus</name>
    <dbReference type="NCBI Taxonomy" id="3069691"/>
    <lineage>
        <taxon>Bacteria</taxon>
        <taxon>Pseudomonadati</taxon>
        <taxon>Acidobacteriota</taxon>
        <taxon>Terriglobia</taxon>
        <taxon>Terriglobales</taxon>
        <taxon>Acidobacteriaceae</taxon>
        <taxon>Tunturiibacter</taxon>
    </lineage>
</organism>
<keyword evidence="3" id="KW-1185">Reference proteome</keyword>
<comment type="caution">
    <text evidence="2">The sequence shown here is derived from an EMBL/GenBank/DDBJ whole genome shotgun (WGS) entry which is preliminary data.</text>
</comment>
<name>A0A7W8IJZ2_9BACT</name>
<dbReference type="PANTHER" id="PTHR43792:SF13">
    <property type="entry name" value="ACETYLTRANSFERASE"/>
    <property type="match status" value="1"/>
</dbReference>
<dbReference type="Pfam" id="PF13302">
    <property type="entry name" value="Acetyltransf_3"/>
    <property type="match status" value="1"/>
</dbReference>
<feature type="domain" description="N-acetyltransferase" evidence="1">
    <location>
        <begin position="41"/>
        <end position="183"/>
    </location>
</feature>
<dbReference type="PANTHER" id="PTHR43792">
    <property type="entry name" value="GNAT FAMILY, PUTATIVE (AFU_ORTHOLOGUE AFUA_3G00765)-RELATED-RELATED"/>
    <property type="match status" value="1"/>
</dbReference>
<reference evidence="2" key="1">
    <citation type="submission" date="2020-08" db="EMBL/GenBank/DDBJ databases">
        <title>Genomic Encyclopedia of Type Strains, Phase IV (KMG-V): Genome sequencing to study the core and pangenomes of soil and plant-associated prokaryotes.</title>
        <authorList>
            <person name="Whitman W."/>
        </authorList>
    </citation>
    <scope>NUCLEOTIDE SEQUENCE [LARGE SCALE GENOMIC DNA]</scope>
    <source>
        <strain evidence="2">M8UP27</strain>
    </source>
</reference>